<feature type="compositionally biased region" description="Basic and acidic residues" evidence="1">
    <location>
        <begin position="1045"/>
        <end position="1059"/>
    </location>
</feature>
<feature type="region of interest" description="Disordered" evidence="1">
    <location>
        <begin position="1045"/>
        <end position="1068"/>
    </location>
</feature>
<feature type="compositionally biased region" description="Polar residues" evidence="1">
    <location>
        <begin position="318"/>
        <end position="331"/>
    </location>
</feature>
<dbReference type="EMBL" id="MU004309">
    <property type="protein sequence ID" value="KAF2659148.1"/>
    <property type="molecule type" value="Genomic_DNA"/>
</dbReference>
<reference evidence="2" key="1">
    <citation type="journal article" date="2020" name="Stud. Mycol.">
        <title>101 Dothideomycetes genomes: a test case for predicting lifestyles and emergence of pathogens.</title>
        <authorList>
            <person name="Haridas S."/>
            <person name="Albert R."/>
            <person name="Binder M."/>
            <person name="Bloem J."/>
            <person name="Labutti K."/>
            <person name="Salamov A."/>
            <person name="Andreopoulos B."/>
            <person name="Baker S."/>
            <person name="Barry K."/>
            <person name="Bills G."/>
            <person name="Bluhm B."/>
            <person name="Cannon C."/>
            <person name="Castanera R."/>
            <person name="Culley D."/>
            <person name="Daum C."/>
            <person name="Ezra D."/>
            <person name="Gonzalez J."/>
            <person name="Henrissat B."/>
            <person name="Kuo A."/>
            <person name="Liang C."/>
            <person name="Lipzen A."/>
            <person name="Lutzoni F."/>
            <person name="Magnuson J."/>
            <person name="Mondo S."/>
            <person name="Nolan M."/>
            <person name="Ohm R."/>
            <person name="Pangilinan J."/>
            <person name="Park H.-J."/>
            <person name="Ramirez L."/>
            <person name="Alfaro M."/>
            <person name="Sun H."/>
            <person name="Tritt A."/>
            <person name="Yoshinaga Y."/>
            <person name="Zwiers L.-H."/>
            <person name="Turgeon B."/>
            <person name="Goodwin S."/>
            <person name="Spatafora J."/>
            <person name="Crous P."/>
            <person name="Grigoriev I."/>
        </authorList>
    </citation>
    <scope>NUCLEOTIDE SEQUENCE</scope>
    <source>
        <strain evidence="2">CBS 122681</strain>
    </source>
</reference>
<gene>
    <name evidence="2" type="ORF">K491DRAFT_675845</name>
</gene>
<feature type="region of interest" description="Disordered" evidence="1">
    <location>
        <begin position="703"/>
        <end position="783"/>
    </location>
</feature>
<feature type="region of interest" description="Disordered" evidence="1">
    <location>
        <begin position="149"/>
        <end position="168"/>
    </location>
</feature>
<name>A0A6A6TJP6_9PLEO</name>
<evidence type="ECO:0008006" key="4">
    <source>
        <dbReference type="Google" id="ProtNLM"/>
    </source>
</evidence>
<organism evidence="2 3">
    <name type="scientific">Lophiostoma macrostomum CBS 122681</name>
    <dbReference type="NCBI Taxonomy" id="1314788"/>
    <lineage>
        <taxon>Eukaryota</taxon>
        <taxon>Fungi</taxon>
        <taxon>Dikarya</taxon>
        <taxon>Ascomycota</taxon>
        <taxon>Pezizomycotina</taxon>
        <taxon>Dothideomycetes</taxon>
        <taxon>Pleosporomycetidae</taxon>
        <taxon>Pleosporales</taxon>
        <taxon>Lophiostomataceae</taxon>
        <taxon>Lophiostoma</taxon>
    </lineage>
</organism>
<accession>A0A6A6TJP6</accession>
<dbReference type="OrthoDB" id="3825435at2759"/>
<protein>
    <recommendedName>
        <fullName evidence="4">Ubiquitin-like protease family profile domain-containing protein</fullName>
    </recommendedName>
</protein>
<evidence type="ECO:0000313" key="3">
    <source>
        <dbReference type="Proteomes" id="UP000799324"/>
    </source>
</evidence>
<evidence type="ECO:0000313" key="2">
    <source>
        <dbReference type="EMBL" id="KAF2659148.1"/>
    </source>
</evidence>
<feature type="compositionally biased region" description="Acidic residues" evidence="1">
    <location>
        <begin position="1855"/>
        <end position="1899"/>
    </location>
</feature>
<proteinExistence type="predicted"/>
<feature type="compositionally biased region" description="Low complexity" evidence="1">
    <location>
        <begin position="746"/>
        <end position="760"/>
    </location>
</feature>
<keyword evidence="3" id="KW-1185">Reference proteome</keyword>
<dbReference type="Proteomes" id="UP000799324">
    <property type="component" value="Unassembled WGS sequence"/>
</dbReference>
<sequence>MLGKRRVPPGGGGGGRPAKKTKAHHSNVASKTQCIGLTVQRKRCTRKKNTGGAPYLCFQHKDDLLPAPTSRPPNDKEIDKGDEIHFDAQNKAPTYVPWILPQTRSKQQRQVIFRKYFPILFERNLEEGDVPLETQLQRAPIYSPLINSQSGRASRVDRAEQAQLAHQKNQSSKSLKTFCQGIQKRVETDVAAGRARDFFEAVNDDTEALVAFYDCALAHAVYSPLVADIIVKASSHELESTATIFLRRSLDRTGNAAFFISIPTSESVVVNGDTFTNPDDSAHHLFIGPLEGFTVIELLGVPLLFWRTRSDLGHVRGTGQSKRANRPSNATPELHDGRLQLLEIAGDGDEDAPVESDDEGNARDHEANSYHCEYFNFVLEKLEAQEGVAEWLSQESRRRKRSESNKDYLPEYELLTVLSSINSVAEAITMIQGGDQGFSIVRPGDVRWMHDPVNEEEPVKPIRPGRPLLLPWMTENHMVLLLAQYDISEETISVSVFDSAPWLSKREDRANITIPLEQLLLKTHWNFRGFEVPDAALFAWSAEQRFEDDRASPIHTTLHAWAHMLGQSINTGFIPTDNFYSQARTLSDLARGGFADYKLIYAFLRCHKFVKGESIPSSNRRFLNTIHQEEQHRVNFSTLTRPQSVSNDYTPSIKMGHSDPFPSDSWDKRDRIRAEHLQKLGFRVTDLPSWKLRRKYRDSISASVTSEPHAPGPSAHFPSSNVRHVPDAAPDTGSQNHTKIPRQDAPPTERSTEEPSPSRSKSNGTHRKKSTEDSGSQKAPGARRDTFRSLFGLLPCTYLQRNQVELLRREQVKRWYDQTFHDRLRKDREEEQLALTDAEIVRSITEIQRAINELQDDEQGFAIIDSESLIAFGTSGDVDDGLVIRPGRPLLFPLTRRTHTLLILVQATLDGTILHAIDSSRITLGKTDREEILETIKELLQRTRWNVGSNAPRPESVRWLSGAQQSEEWQAGYYTILNAWSVLLGFRANPNFSPSKPGFFQMAAVLVRLTLGQFTDWKLLWAFLLCHGFIMDERAPVHDRRFTQDKILPEKQSQTDHQRQSRNGKRNGVDLSNFTDFVPDPKRSVLVTPQGIKSCTYLRQNLETLLLEEAPKKWLSYIRDETKDGVALVTSDVMKPLDDEETLLAIASVTLAVTRLQDVNEGLSIISSTEVRASDPGIRGQGIVTVKEAIRFGRPMLVSMMYKHHAFLVVIQLDQKHLPTISVLDPKVWHFDKADRLAVHKMAMDMLRRSRWWRNIWSRWEDVPIPSNSIWVPCAQHHEDHLAGYYVILNAWALALGLKLNVDFNPDLASNFLDDLLDIVHLARIGHCDWRLIFAFLQCYQFTTSERHVPDSRRFTNTVRLFKEVPDLDDHLEKIRNTETSPESLDYSWNISFPQGGRRHTSVFPSDDWTEETILCVPELVEWKKLNVNHDDTGIAQDFDNSLYDEFETADAYLEDLDSTFRQETGADPSEFGGDAVLLDLVSQPRNWKVVPKHVQALRLAQSLRPCNYSNHMWKKLSAIDKHFSDSPILRNVPLPTKFEEFLEDETVAAAIASVLEPLDHLQPLNSGQHTGGFSIAASTFISSGRQISDDHVTRPRRCWLMPFTVDQEFAEDVRNERRKHFSVETQQEHEDSYKKMFEKSFKNRTGHVLLAVLQEEFSEIPTSESTSEFVVYFLDSAPKYYDDVRDFFYGTIQQIARNLGWTKHRNDDRRVQFSTTCREVFVARQINGWACGYHTIVNAWILALGLRPNPDAEFENPTYKGLHLLIRIALLGQLDWLTLAAFLICSKLVVETSTSDVPLDRRFQNSRFQGGDFELGNRLEELRFADAALLTLPEDDFPYNHGTNVPFESSESPDGSEDEDEEQYEDIEGEIDDVEESGEEEEDRDGDDKVETEEEDEKQDTPLRPQMSLDLQMIARIAREYRKRGGLQRAYEDLGDWFDQERDSSDGVLFKENALDFLDNF</sequence>
<feature type="region of interest" description="Disordered" evidence="1">
    <location>
        <begin position="1"/>
        <end position="29"/>
    </location>
</feature>
<feature type="region of interest" description="Disordered" evidence="1">
    <location>
        <begin position="316"/>
        <end position="335"/>
    </location>
</feature>
<feature type="region of interest" description="Disordered" evidence="1">
    <location>
        <begin position="1840"/>
        <end position="1908"/>
    </location>
</feature>
<evidence type="ECO:0000256" key="1">
    <source>
        <dbReference type="SAM" id="MobiDB-lite"/>
    </source>
</evidence>